<dbReference type="InterPro" id="IPR009642">
    <property type="entry name" value="DUF1236"/>
</dbReference>
<dbReference type="RefSeq" id="WP_085377453.1">
    <property type="nucleotide sequence ID" value="NZ_CP020612.1"/>
</dbReference>
<keyword evidence="1" id="KW-0732">Signal</keyword>
<dbReference type="AlphaFoldDB" id="A0A1W6CWZ1"/>
<feature type="signal peptide" evidence="1">
    <location>
        <begin position="1"/>
        <end position="21"/>
    </location>
</feature>
<dbReference type="Pfam" id="PF06823">
    <property type="entry name" value="DUF1236"/>
    <property type="match status" value="1"/>
</dbReference>
<protein>
    <recommendedName>
        <fullName evidence="2">SH3b domain-containing protein</fullName>
    </recommendedName>
</protein>
<dbReference type="STRING" id="1945662.B0A89_06540"/>
<reference evidence="3 4" key="1">
    <citation type="submission" date="2017-03" db="EMBL/GenBank/DDBJ databases">
        <title>Genome sequence of Paracoccus contaminans isolated from a water microcosm.</title>
        <authorList>
            <person name="Aurass P."/>
            <person name="Karste S."/>
            <person name="Trost E."/>
            <person name="Glaeser S.P."/>
            <person name="Kaempfer P."/>
            <person name="Flieger A."/>
        </authorList>
    </citation>
    <scope>NUCLEOTIDE SEQUENCE [LARGE SCALE GENOMIC DNA]</scope>
    <source>
        <strain evidence="4">RKI 16-01929T\LMG 29738T\CCM 8701T\CIP 111112T</strain>
    </source>
</reference>
<keyword evidence="4" id="KW-1185">Reference proteome</keyword>
<sequence>MTKLLASLALAATALAGAAAAETTATAATDLNLRSAPQSTASIVAVIGNGDKVSVNGCIESANWCEVSYKDQKGWAYGDYLTTAIGEKVEPLYPNRQAAGVTVIQTPAQNPAEAPNTAVGAAGGAAMGAVVGGPVGALIGAAIGGTAGNAATPEPTPEVRTYIDANPQQPVVLDGEVVVGAGVPDTVTLYDIPNQPGYKYVTINGQPVLVNPSDRRIVYIYR</sequence>
<dbReference type="KEGG" id="pcon:B0A89_06540"/>
<evidence type="ECO:0000256" key="1">
    <source>
        <dbReference type="SAM" id="SignalP"/>
    </source>
</evidence>
<feature type="chain" id="PRO_5012529285" description="SH3b domain-containing protein" evidence="1">
    <location>
        <begin position="22"/>
        <end position="222"/>
    </location>
</feature>
<dbReference type="PROSITE" id="PS51781">
    <property type="entry name" value="SH3B"/>
    <property type="match status" value="1"/>
</dbReference>
<evidence type="ECO:0000313" key="4">
    <source>
        <dbReference type="Proteomes" id="UP000193017"/>
    </source>
</evidence>
<dbReference type="Pfam" id="PF08239">
    <property type="entry name" value="SH3_3"/>
    <property type="match status" value="1"/>
</dbReference>
<dbReference type="SMART" id="SM00287">
    <property type="entry name" value="SH3b"/>
    <property type="match status" value="1"/>
</dbReference>
<evidence type="ECO:0000313" key="3">
    <source>
        <dbReference type="EMBL" id="ARJ69335.1"/>
    </source>
</evidence>
<name>A0A1W6CWZ1_9RHOB</name>
<dbReference type="Gene3D" id="2.30.30.40">
    <property type="entry name" value="SH3 Domains"/>
    <property type="match status" value="1"/>
</dbReference>
<dbReference type="InterPro" id="IPR003646">
    <property type="entry name" value="SH3-like_bac-type"/>
</dbReference>
<dbReference type="Proteomes" id="UP000193017">
    <property type="component" value="Chromosome"/>
</dbReference>
<feature type="domain" description="SH3b" evidence="2">
    <location>
        <begin position="20"/>
        <end position="85"/>
    </location>
</feature>
<evidence type="ECO:0000259" key="2">
    <source>
        <dbReference type="PROSITE" id="PS51781"/>
    </source>
</evidence>
<accession>A0A1W6CWZ1</accession>
<dbReference type="OrthoDB" id="102964at2"/>
<organism evidence="3 4">
    <name type="scientific">Paracoccus contaminans</name>
    <dbReference type="NCBI Taxonomy" id="1945662"/>
    <lineage>
        <taxon>Bacteria</taxon>
        <taxon>Pseudomonadati</taxon>
        <taxon>Pseudomonadota</taxon>
        <taxon>Alphaproteobacteria</taxon>
        <taxon>Rhodobacterales</taxon>
        <taxon>Paracoccaceae</taxon>
        <taxon>Paracoccus</taxon>
    </lineage>
</organism>
<gene>
    <name evidence="3" type="ORF">B0A89_06540</name>
</gene>
<dbReference type="EMBL" id="CP020612">
    <property type="protein sequence ID" value="ARJ69335.1"/>
    <property type="molecule type" value="Genomic_DNA"/>
</dbReference>
<proteinExistence type="predicted"/>